<sequence length="235" mass="26312">MNKEHIKHADLRNICASSLIYGHTPKIWNPKMASYVLQEKNGQHIFNIIKTSKMMKLAGHVLRKRAEKNSTFLIVGTEKVSSLVINELKKGLNTYYINHRWLGGMLTNWPTVQQRVKRLTRLENLDKLEGMGSLSKKVSSSNKKEKEKLNAIFKGIKGMTTLPDIVIFASQKRDSLAIQECIKLGIVTVAIVDTNSNIGQVSYPIPANDDSNSSINFILSFLLKEISEGSSNGVK</sequence>
<keyword evidence="2" id="KW-0687">Ribonucleoprotein</keyword>
<proteinExistence type="inferred from homology"/>
<dbReference type="GO" id="GO:0003735">
    <property type="term" value="F:structural constituent of ribosome"/>
    <property type="evidence" value="ECO:0007669"/>
    <property type="project" value="InterPro"/>
</dbReference>
<dbReference type="HAMAP" id="MF_00291_B">
    <property type="entry name" value="Ribosomal_uS2_B"/>
    <property type="match status" value="1"/>
</dbReference>
<dbReference type="PANTHER" id="PTHR12534">
    <property type="entry name" value="30S RIBOSOMAL PROTEIN S2 PROKARYOTIC AND ORGANELLAR"/>
    <property type="match status" value="1"/>
</dbReference>
<dbReference type="InterPro" id="IPR001865">
    <property type="entry name" value="Ribosomal_uS2"/>
</dbReference>
<name>A0A7S6PUY5_9STRA</name>
<comment type="similarity">
    <text evidence="1">Belongs to the universal ribosomal protein uS2 family.</text>
</comment>
<reference evidence="2" key="1">
    <citation type="journal article" date="2020" name="Front. Plant Sci.">
        <title>Comparative Plastid Genomics of Non-Photosynthetic Chrysophytes: Genome Reduction and Compaction.</title>
        <authorList>
            <person name="Kim J.I."/>
            <person name="Jeong M."/>
            <person name="Archibald J.M."/>
            <person name="Shin W."/>
        </authorList>
    </citation>
    <scope>NUCLEOTIDE SEQUENCE</scope>
    <source>
        <strain evidence="2">Jangsampo120217C5</strain>
    </source>
</reference>
<dbReference type="GO" id="GO:0005763">
    <property type="term" value="C:mitochondrial small ribosomal subunit"/>
    <property type="evidence" value="ECO:0007669"/>
    <property type="project" value="TreeGrafter"/>
</dbReference>
<dbReference type="PRINTS" id="PR00395">
    <property type="entry name" value="RIBOSOMALS2"/>
</dbReference>
<dbReference type="InterPro" id="IPR023591">
    <property type="entry name" value="Ribosomal_uS2_flav_dom_sf"/>
</dbReference>
<dbReference type="AlphaFoldDB" id="A0A7S6PUY5"/>
<dbReference type="Gene3D" id="3.40.50.10490">
    <property type="entry name" value="Glucose-6-phosphate isomerase like protein, domain 1"/>
    <property type="match status" value="1"/>
</dbReference>
<keyword evidence="2" id="KW-0689">Ribosomal protein</keyword>
<dbReference type="NCBIfam" id="TIGR01011">
    <property type="entry name" value="rpsB_bact"/>
    <property type="match status" value="1"/>
</dbReference>
<dbReference type="EMBL" id="MN935477">
    <property type="protein sequence ID" value="QOU10589.1"/>
    <property type="molecule type" value="Genomic_DNA"/>
</dbReference>
<geneLocation type="plastid" evidence="2"/>
<protein>
    <submittedName>
        <fullName evidence="2">Ribosomal protein S2</fullName>
    </submittedName>
</protein>
<dbReference type="PANTHER" id="PTHR12534:SF0">
    <property type="entry name" value="SMALL RIBOSOMAL SUBUNIT PROTEIN US2M"/>
    <property type="match status" value="1"/>
</dbReference>
<evidence type="ECO:0000313" key="2">
    <source>
        <dbReference type="EMBL" id="QOU10589.1"/>
    </source>
</evidence>
<dbReference type="CDD" id="cd01425">
    <property type="entry name" value="RPS2"/>
    <property type="match status" value="1"/>
</dbReference>
<keyword evidence="2" id="KW-0934">Plastid</keyword>
<dbReference type="Gene3D" id="1.10.287.610">
    <property type="entry name" value="Helix hairpin bin"/>
    <property type="match status" value="1"/>
</dbReference>
<gene>
    <name evidence="2" type="primary">rps2</name>
    <name evidence="2" type="ORF">PedoPt_p014</name>
</gene>
<dbReference type="InterPro" id="IPR005706">
    <property type="entry name" value="Ribosomal_uS2_bac/mit/plastid"/>
</dbReference>
<organism evidence="2">
    <name type="scientific">Pedospumella sp. Jangsampo120217C5</name>
    <dbReference type="NCBI Taxonomy" id="2782409"/>
    <lineage>
        <taxon>Eukaryota</taxon>
        <taxon>Sar</taxon>
        <taxon>Stramenopiles</taxon>
        <taxon>Ochrophyta</taxon>
        <taxon>Chrysophyceae</taxon>
        <taxon>Chromulinales</taxon>
        <taxon>Chromulinaceae</taxon>
        <taxon>Pedospumella</taxon>
    </lineage>
</organism>
<dbReference type="SUPFAM" id="SSF52313">
    <property type="entry name" value="Ribosomal protein S2"/>
    <property type="match status" value="1"/>
</dbReference>
<dbReference type="GO" id="GO:0006412">
    <property type="term" value="P:translation"/>
    <property type="evidence" value="ECO:0007669"/>
    <property type="project" value="InterPro"/>
</dbReference>
<accession>A0A7S6PUY5</accession>
<evidence type="ECO:0000256" key="1">
    <source>
        <dbReference type="ARBA" id="ARBA00006242"/>
    </source>
</evidence>
<dbReference type="Pfam" id="PF00318">
    <property type="entry name" value="Ribosomal_S2"/>
    <property type="match status" value="1"/>
</dbReference>